<dbReference type="InterPro" id="IPR032816">
    <property type="entry name" value="VTT_dom"/>
</dbReference>
<keyword evidence="1" id="KW-0812">Transmembrane</keyword>
<dbReference type="PANTHER" id="PTHR42709:SF4">
    <property type="entry name" value="INNER MEMBRANE PROTEIN YQAA"/>
    <property type="match status" value="1"/>
</dbReference>
<gene>
    <name evidence="3" type="ORF">IAA93_04175</name>
</gene>
<evidence type="ECO:0000256" key="1">
    <source>
        <dbReference type="SAM" id="Phobius"/>
    </source>
</evidence>
<reference evidence="3" key="2">
    <citation type="submission" date="2021-04" db="EMBL/GenBank/DDBJ databases">
        <authorList>
            <person name="Gilroy R."/>
        </authorList>
    </citation>
    <scope>NUCLEOTIDE SEQUENCE</scope>
    <source>
        <strain evidence="3">MalCec1-1739</strain>
    </source>
</reference>
<dbReference type="Pfam" id="PF09335">
    <property type="entry name" value="VTT_dom"/>
    <property type="match status" value="1"/>
</dbReference>
<keyword evidence="1" id="KW-0472">Membrane</keyword>
<name>A0A9D2UI91_9BACT</name>
<comment type="caution">
    <text evidence="3">The sequence shown here is derived from an EMBL/GenBank/DDBJ whole genome shotgun (WGS) entry which is preliminary data.</text>
</comment>
<dbReference type="EMBL" id="DWUP01000086">
    <property type="protein sequence ID" value="HJD52905.1"/>
    <property type="molecule type" value="Genomic_DNA"/>
</dbReference>
<dbReference type="InterPro" id="IPR051311">
    <property type="entry name" value="DedA_domain"/>
</dbReference>
<dbReference type="Proteomes" id="UP000787625">
    <property type="component" value="Unassembled WGS sequence"/>
</dbReference>
<proteinExistence type="predicted"/>
<evidence type="ECO:0000259" key="2">
    <source>
        <dbReference type="Pfam" id="PF09335"/>
    </source>
</evidence>
<feature type="transmembrane region" description="Helical" evidence="1">
    <location>
        <begin position="46"/>
        <end position="68"/>
    </location>
</feature>
<dbReference type="AlphaFoldDB" id="A0A9D2UI91"/>
<evidence type="ECO:0000313" key="4">
    <source>
        <dbReference type="Proteomes" id="UP000787625"/>
    </source>
</evidence>
<reference evidence="3" key="1">
    <citation type="journal article" date="2021" name="PeerJ">
        <title>Extensive microbial diversity within the chicken gut microbiome revealed by metagenomics and culture.</title>
        <authorList>
            <person name="Gilroy R."/>
            <person name="Ravi A."/>
            <person name="Getino M."/>
            <person name="Pursley I."/>
            <person name="Horton D.L."/>
            <person name="Alikhan N.F."/>
            <person name="Baker D."/>
            <person name="Gharbi K."/>
            <person name="Hall N."/>
            <person name="Watson M."/>
            <person name="Adriaenssens E.M."/>
            <person name="Foster-Nyarko E."/>
            <person name="Jarju S."/>
            <person name="Secka A."/>
            <person name="Antonio M."/>
            <person name="Oren A."/>
            <person name="Chaudhuri R.R."/>
            <person name="La Ragione R."/>
            <person name="Hildebrand F."/>
            <person name="Pallen M.J."/>
        </authorList>
    </citation>
    <scope>NUCLEOTIDE SEQUENCE</scope>
    <source>
        <strain evidence="3">MalCec1-1739</strain>
    </source>
</reference>
<protein>
    <submittedName>
        <fullName evidence="3">VTT domain-containing protein</fullName>
    </submittedName>
</protein>
<feature type="transmembrane region" description="Helical" evidence="1">
    <location>
        <begin position="99"/>
        <end position="121"/>
    </location>
</feature>
<feature type="transmembrane region" description="Helical" evidence="1">
    <location>
        <begin position="12"/>
        <end position="40"/>
    </location>
</feature>
<feature type="transmembrane region" description="Helical" evidence="1">
    <location>
        <begin position="127"/>
        <end position="150"/>
    </location>
</feature>
<dbReference type="PANTHER" id="PTHR42709">
    <property type="entry name" value="ALKALINE PHOSPHATASE LIKE PROTEIN"/>
    <property type="match status" value="1"/>
</dbReference>
<accession>A0A9D2UI91</accession>
<evidence type="ECO:0000313" key="3">
    <source>
        <dbReference type="EMBL" id="HJD52905.1"/>
    </source>
</evidence>
<sequence>MIEQLMQILQDWGYAGAFVAALLAGSIVPFSSEIVLAALLQAGLSPVWLIIWTTAGNTLGGMTCYWIGTLGKMEWITKYLKVSEDKVDRMHRFLQGRGASMAIFSCLPYIGETIAICLGLMRSNWAATAVFMLIGKLLRYIIVAAITIGASKAITG</sequence>
<feature type="domain" description="VTT" evidence="2">
    <location>
        <begin position="32"/>
        <end position="146"/>
    </location>
</feature>
<keyword evidence="1" id="KW-1133">Transmembrane helix</keyword>
<organism evidence="3 4">
    <name type="scientific">Candidatus Avibacteroides avistercoris</name>
    <dbReference type="NCBI Taxonomy" id="2840690"/>
    <lineage>
        <taxon>Bacteria</taxon>
        <taxon>Pseudomonadati</taxon>
        <taxon>Bacteroidota</taxon>
        <taxon>Bacteroidia</taxon>
        <taxon>Bacteroidales</taxon>
        <taxon>Bacteroidaceae</taxon>
        <taxon>Bacteroidaceae incertae sedis</taxon>
        <taxon>Candidatus Avibacteroides</taxon>
    </lineage>
</organism>